<organism evidence="1 2">
    <name type="scientific">Mesonia ostreae</name>
    <dbReference type="NCBI Taxonomy" id="861110"/>
    <lineage>
        <taxon>Bacteria</taxon>
        <taxon>Pseudomonadati</taxon>
        <taxon>Bacteroidota</taxon>
        <taxon>Flavobacteriia</taxon>
        <taxon>Flavobacteriales</taxon>
        <taxon>Flavobacteriaceae</taxon>
        <taxon>Mesonia</taxon>
    </lineage>
</organism>
<evidence type="ECO:0000313" key="2">
    <source>
        <dbReference type="Proteomes" id="UP001182991"/>
    </source>
</evidence>
<reference evidence="2" key="1">
    <citation type="submission" date="2023-07" db="EMBL/GenBank/DDBJ databases">
        <title>Isolating and identifying novel microbial strains from the Mariana Trench.</title>
        <authorList>
            <person name="Fu H."/>
        </authorList>
    </citation>
    <scope>NUCLEOTIDE SEQUENCE [LARGE SCALE GENOMIC DNA]</scope>
    <source>
        <strain evidence="2">T-y2</strain>
    </source>
</reference>
<sequence>MKKIFYFVFLSSLIACNNKTEDKKEKDIIKKEEPFQLYQMSEMAAFMENMYVDHQRIKGEIQAGKKVDSLHYDLSKLFYARMTDSTDRDAEYERKAKLYVEYEENLIGDSLQQKENYNKAINMCISCHQIKCTGPIPRIKKLLIR</sequence>
<keyword evidence="2" id="KW-1185">Reference proteome</keyword>
<accession>A0ABU2KEC9</accession>
<evidence type="ECO:0008006" key="3">
    <source>
        <dbReference type="Google" id="ProtNLM"/>
    </source>
</evidence>
<dbReference type="PROSITE" id="PS51257">
    <property type="entry name" value="PROKAR_LIPOPROTEIN"/>
    <property type="match status" value="1"/>
</dbReference>
<protein>
    <recommendedName>
        <fullName evidence="3">Cytochrome c</fullName>
    </recommendedName>
</protein>
<comment type="caution">
    <text evidence="1">The sequence shown here is derived from an EMBL/GenBank/DDBJ whole genome shotgun (WGS) entry which is preliminary data.</text>
</comment>
<evidence type="ECO:0000313" key="1">
    <source>
        <dbReference type="EMBL" id="MDT0293060.1"/>
    </source>
</evidence>
<proteinExistence type="predicted"/>
<dbReference type="EMBL" id="JAVRBG010000001">
    <property type="protein sequence ID" value="MDT0293060.1"/>
    <property type="molecule type" value="Genomic_DNA"/>
</dbReference>
<name>A0ABU2KEC9_9FLAO</name>
<dbReference type="RefSeq" id="WP_311400037.1">
    <property type="nucleotide sequence ID" value="NZ_JAVRBG010000001.1"/>
</dbReference>
<dbReference type="Proteomes" id="UP001182991">
    <property type="component" value="Unassembled WGS sequence"/>
</dbReference>
<gene>
    <name evidence="1" type="ORF">RLT85_00250</name>
</gene>